<dbReference type="Proteomes" id="UP001164390">
    <property type="component" value="Chromosome"/>
</dbReference>
<dbReference type="Gene3D" id="3.90.1720.10">
    <property type="entry name" value="endopeptidase domain like (from Nostoc punctiforme)"/>
    <property type="match status" value="1"/>
</dbReference>
<name>A0AA46TFE5_9ACTN</name>
<dbReference type="GO" id="GO:0008234">
    <property type="term" value="F:cysteine-type peptidase activity"/>
    <property type="evidence" value="ECO:0007669"/>
    <property type="project" value="UniProtKB-KW"/>
</dbReference>
<dbReference type="PROSITE" id="PS51935">
    <property type="entry name" value="NLPC_P60"/>
    <property type="match status" value="1"/>
</dbReference>
<dbReference type="Pfam" id="PF00877">
    <property type="entry name" value="NLPC_P60"/>
    <property type="match status" value="1"/>
</dbReference>
<feature type="signal peptide" evidence="6">
    <location>
        <begin position="1"/>
        <end position="33"/>
    </location>
</feature>
<feature type="region of interest" description="Disordered" evidence="5">
    <location>
        <begin position="167"/>
        <end position="193"/>
    </location>
</feature>
<evidence type="ECO:0000256" key="2">
    <source>
        <dbReference type="ARBA" id="ARBA00022670"/>
    </source>
</evidence>
<accession>A0AA46TFE5</accession>
<keyword evidence="3" id="KW-0378">Hydrolase</keyword>
<dbReference type="AlphaFoldDB" id="A0AA46TFE5"/>
<proteinExistence type="inferred from homology"/>
<dbReference type="KEGG" id="sgrg:L0C25_16330"/>
<gene>
    <name evidence="8" type="ORF">L0C25_16330</name>
</gene>
<evidence type="ECO:0000256" key="3">
    <source>
        <dbReference type="ARBA" id="ARBA00022801"/>
    </source>
</evidence>
<evidence type="ECO:0000256" key="6">
    <source>
        <dbReference type="SAM" id="SignalP"/>
    </source>
</evidence>
<keyword evidence="6" id="KW-0732">Signal</keyword>
<feature type="domain" description="NlpC/P60" evidence="7">
    <location>
        <begin position="42"/>
        <end position="163"/>
    </location>
</feature>
<dbReference type="PANTHER" id="PTHR47359">
    <property type="entry name" value="PEPTIDOGLYCAN DL-ENDOPEPTIDASE CWLO"/>
    <property type="match status" value="1"/>
</dbReference>
<evidence type="ECO:0000256" key="1">
    <source>
        <dbReference type="ARBA" id="ARBA00007074"/>
    </source>
</evidence>
<evidence type="ECO:0000259" key="7">
    <source>
        <dbReference type="PROSITE" id="PS51935"/>
    </source>
</evidence>
<dbReference type="SUPFAM" id="SSF54001">
    <property type="entry name" value="Cysteine proteinases"/>
    <property type="match status" value="1"/>
</dbReference>
<dbReference type="EMBL" id="CP094970">
    <property type="protein sequence ID" value="UYM04101.1"/>
    <property type="molecule type" value="Genomic_DNA"/>
</dbReference>
<keyword evidence="9" id="KW-1185">Reference proteome</keyword>
<comment type="similarity">
    <text evidence="1">Belongs to the peptidase C40 family.</text>
</comment>
<dbReference type="InterPro" id="IPR000064">
    <property type="entry name" value="NLP_P60_dom"/>
</dbReference>
<feature type="chain" id="PRO_5041224830" evidence="6">
    <location>
        <begin position="34"/>
        <end position="193"/>
    </location>
</feature>
<evidence type="ECO:0000256" key="4">
    <source>
        <dbReference type="ARBA" id="ARBA00022807"/>
    </source>
</evidence>
<evidence type="ECO:0000313" key="9">
    <source>
        <dbReference type="Proteomes" id="UP001164390"/>
    </source>
</evidence>
<reference evidence="8" key="1">
    <citation type="submission" date="2022-01" db="EMBL/GenBank/DDBJ databases">
        <title>Nocardioidaceae gen. sp. A5X3R13.</title>
        <authorList>
            <person name="Lopez Marin M.A."/>
            <person name="Uhlik O."/>
        </authorList>
    </citation>
    <scope>NUCLEOTIDE SEQUENCE</scope>
    <source>
        <strain evidence="8">A5X3R13</strain>
    </source>
</reference>
<evidence type="ECO:0000256" key="5">
    <source>
        <dbReference type="SAM" id="MobiDB-lite"/>
    </source>
</evidence>
<dbReference type="GO" id="GO:0006508">
    <property type="term" value="P:proteolysis"/>
    <property type="evidence" value="ECO:0007669"/>
    <property type="project" value="UniProtKB-KW"/>
</dbReference>
<dbReference type="InterPro" id="IPR038765">
    <property type="entry name" value="Papain-like_cys_pep_sf"/>
</dbReference>
<protein>
    <submittedName>
        <fullName evidence="8">C40 family peptidase</fullName>
    </submittedName>
</protein>
<keyword evidence="4" id="KW-0788">Thiol protease</keyword>
<dbReference type="RefSeq" id="WP_271632758.1">
    <property type="nucleotide sequence ID" value="NZ_CP094970.1"/>
</dbReference>
<dbReference type="PANTHER" id="PTHR47359:SF3">
    <property type="entry name" value="NLP_P60 DOMAIN-CONTAINING PROTEIN-RELATED"/>
    <property type="match status" value="1"/>
</dbReference>
<dbReference type="InterPro" id="IPR051794">
    <property type="entry name" value="PG_Endopeptidase_C40"/>
</dbReference>
<organism evidence="8 9">
    <name type="scientific">Solicola gregarius</name>
    <dbReference type="NCBI Taxonomy" id="2908642"/>
    <lineage>
        <taxon>Bacteria</taxon>
        <taxon>Bacillati</taxon>
        <taxon>Actinomycetota</taxon>
        <taxon>Actinomycetes</taxon>
        <taxon>Propionibacteriales</taxon>
        <taxon>Nocardioidaceae</taxon>
        <taxon>Solicola</taxon>
    </lineage>
</organism>
<sequence>MLASTPLRRFAALPVTLLLAGATVVATPHTADAASPDAARSNHKIQKAMKVAKRQLGDPYVYGATGPGSFDCSGLTSYAYHKAGIRLPRTSDSQARAARSVSRKNLRRGDLIFFHSGGNVYHVGIFWGAPNGKRLILHAPRPGQRVSFSRLWTNSWFAGRVGPKHSAPKINGFNKRQGKSVAQKPKTVGTISS</sequence>
<keyword evidence="2" id="KW-0645">Protease</keyword>
<evidence type="ECO:0000313" key="8">
    <source>
        <dbReference type="EMBL" id="UYM04101.1"/>
    </source>
</evidence>